<sequence>MHRKLLVAAITAGLLATPAVARQEDKPITARDPDAMDVAKTPINDLNVGRDGEIPPLLVKAGSEPYSLAGLGKCRQIAGAIQELDEVLGPDIDLPAAERDRISAGRVGQWVVASFIPFRGLIREVSGANAQDRKVNAAIQAGLTRRGFLKGVGQAKGCRYPASPAPAHVVQARMDELQAGDREDKPGKKAKKGDKDLAFKSEPEVKQSTPRK</sequence>
<gene>
    <name evidence="3" type="ORF">ACFFJC_19040</name>
</gene>
<feature type="region of interest" description="Disordered" evidence="1">
    <location>
        <begin position="163"/>
        <end position="212"/>
    </location>
</feature>
<comment type="caution">
    <text evidence="3">The sequence shown here is derived from an EMBL/GenBank/DDBJ whole genome shotgun (WGS) entry which is preliminary data.</text>
</comment>
<reference evidence="3 4" key="1">
    <citation type="submission" date="2024-09" db="EMBL/GenBank/DDBJ databases">
        <authorList>
            <person name="Sun Q."/>
            <person name="Mori K."/>
        </authorList>
    </citation>
    <scope>NUCLEOTIDE SEQUENCE [LARGE SCALE GENOMIC DNA]</scope>
    <source>
        <strain evidence="3 4">CCM 7706</strain>
    </source>
</reference>
<protein>
    <submittedName>
        <fullName evidence="3">Uncharacterized protein</fullName>
    </submittedName>
</protein>
<evidence type="ECO:0000256" key="1">
    <source>
        <dbReference type="SAM" id="MobiDB-lite"/>
    </source>
</evidence>
<dbReference type="RefSeq" id="WP_379488988.1">
    <property type="nucleotide sequence ID" value="NZ_JBHLWK010000026.1"/>
</dbReference>
<dbReference type="EMBL" id="JBHLWK010000026">
    <property type="protein sequence ID" value="MFC0206366.1"/>
    <property type="molecule type" value="Genomic_DNA"/>
</dbReference>
<keyword evidence="2" id="KW-0732">Signal</keyword>
<evidence type="ECO:0000313" key="4">
    <source>
        <dbReference type="Proteomes" id="UP001589798"/>
    </source>
</evidence>
<feature type="signal peptide" evidence="2">
    <location>
        <begin position="1"/>
        <end position="21"/>
    </location>
</feature>
<evidence type="ECO:0000256" key="2">
    <source>
        <dbReference type="SAM" id="SignalP"/>
    </source>
</evidence>
<keyword evidence="4" id="KW-1185">Reference proteome</keyword>
<feature type="compositionally biased region" description="Basic and acidic residues" evidence="1">
    <location>
        <begin position="173"/>
        <end position="205"/>
    </location>
</feature>
<proteinExistence type="predicted"/>
<evidence type="ECO:0000313" key="3">
    <source>
        <dbReference type="EMBL" id="MFC0206366.1"/>
    </source>
</evidence>
<dbReference type="Proteomes" id="UP001589798">
    <property type="component" value="Unassembled WGS sequence"/>
</dbReference>
<organism evidence="3 4">
    <name type="scientific">Novosphingobium soli</name>
    <dbReference type="NCBI Taxonomy" id="574956"/>
    <lineage>
        <taxon>Bacteria</taxon>
        <taxon>Pseudomonadati</taxon>
        <taxon>Pseudomonadota</taxon>
        <taxon>Alphaproteobacteria</taxon>
        <taxon>Sphingomonadales</taxon>
        <taxon>Sphingomonadaceae</taxon>
        <taxon>Novosphingobium</taxon>
    </lineage>
</organism>
<name>A0ABV6D131_9SPHN</name>
<accession>A0ABV6D131</accession>
<feature type="chain" id="PRO_5047380597" evidence="2">
    <location>
        <begin position="22"/>
        <end position="212"/>
    </location>
</feature>